<evidence type="ECO:0000313" key="8">
    <source>
        <dbReference type="EMBL" id="GIJ51005.1"/>
    </source>
</evidence>
<evidence type="ECO:0000256" key="6">
    <source>
        <dbReference type="SAM" id="Phobius"/>
    </source>
</evidence>
<gene>
    <name evidence="8" type="ORF">Val02_78910</name>
</gene>
<evidence type="ECO:0000259" key="7">
    <source>
        <dbReference type="Pfam" id="PF05154"/>
    </source>
</evidence>
<keyword evidence="9" id="KW-1185">Reference proteome</keyword>
<evidence type="ECO:0000256" key="3">
    <source>
        <dbReference type="ARBA" id="ARBA00022989"/>
    </source>
</evidence>
<organism evidence="8 9">
    <name type="scientific">Virgisporangium aliadipatigenens</name>
    <dbReference type="NCBI Taxonomy" id="741659"/>
    <lineage>
        <taxon>Bacteria</taxon>
        <taxon>Bacillati</taxon>
        <taxon>Actinomycetota</taxon>
        <taxon>Actinomycetes</taxon>
        <taxon>Micromonosporales</taxon>
        <taxon>Micromonosporaceae</taxon>
        <taxon>Virgisporangium</taxon>
    </lineage>
</organism>
<reference evidence="8" key="1">
    <citation type="submission" date="2021-01" db="EMBL/GenBank/DDBJ databases">
        <title>Whole genome shotgun sequence of Virgisporangium aliadipatigenens NBRC 105644.</title>
        <authorList>
            <person name="Komaki H."/>
            <person name="Tamura T."/>
        </authorList>
    </citation>
    <scope>NUCLEOTIDE SEQUENCE</scope>
    <source>
        <strain evidence="8">NBRC 105644</strain>
    </source>
</reference>
<feature type="region of interest" description="Disordered" evidence="5">
    <location>
        <begin position="16"/>
        <end position="55"/>
    </location>
</feature>
<dbReference type="InterPro" id="IPR007829">
    <property type="entry name" value="TM2"/>
</dbReference>
<evidence type="ECO:0000256" key="2">
    <source>
        <dbReference type="ARBA" id="ARBA00022692"/>
    </source>
</evidence>
<feature type="domain" description="TM2" evidence="7">
    <location>
        <begin position="100"/>
        <end position="148"/>
    </location>
</feature>
<dbReference type="AlphaFoldDB" id="A0A8J3YWC7"/>
<comment type="caution">
    <text evidence="8">The sequence shown here is derived from an EMBL/GenBank/DDBJ whole genome shotgun (WGS) entry which is preliminary data.</text>
</comment>
<feature type="transmembrane region" description="Helical" evidence="6">
    <location>
        <begin position="126"/>
        <end position="149"/>
    </location>
</feature>
<accession>A0A8J3YWC7</accession>
<evidence type="ECO:0000256" key="1">
    <source>
        <dbReference type="ARBA" id="ARBA00004141"/>
    </source>
</evidence>
<dbReference type="GO" id="GO:0016020">
    <property type="term" value="C:membrane"/>
    <property type="evidence" value="ECO:0007669"/>
    <property type="project" value="UniProtKB-SubCell"/>
</dbReference>
<proteinExistence type="predicted"/>
<keyword evidence="4 6" id="KW-0472">Membrane</keyword>
<feature type="transmembrane region" description="Helical" evidence="6">
    <location>
        <begin position="155"/>
        <end position="175"/>
    </location>
</feature>
<dbReference type="EMBL" id="BOPF01000042">
    <property type="protein sequence ID" value="GIJ51005.1"/>
    <property type="molecule type" value="Genomic_DNA"/>
</dbReference>
<evidence type="ECO:0000313" key="9">
    <source>
        <dbReference type="Proteomes" id="UP000619260"/>
    </source>
</evidence>
<dbReference type="Proteomes" id="UP000619260">
    <property type="component" value="Unassembled WGS sequence"/>
</dbReference>
<keyword evidence="2 6" id="KW-0812">Transmembrane</keyword>
<keyword evidence="3 6" id="KW-1133">Transmembrane helix</keyword>
<evidence type="ECO:0000256" key="4">
    <source>
        <dbReference type="ARBA" id="ARBA00023136"/>
    </source>
</evidence>
<dbReference type="Pfam" id="PF05154">
    <property type="entry name" value="TM2"/>
    <property type="match status" value="1"/>
</dbReference>
<name>A0A8J3YWC7_9ACTN</name>
<protein>
    <recommendedName>
        <fullName evidence="7">TM2 domain-containing protein</fullName>
    </recommendedName>
</protein>
<feature type="compositionally biased region" description="Pro residues" evidence="5">
    <location>
        <begin position="39"/>
        <end position="50"/>
    </location>
</feature>
<evidence type="ECO:0000256" key="5">
    <source>
        <dbReference type="SAM" id="MobiDB-lite"/>
    </source>
</evidence>
<sequence length="187" mass="19670">MSGLAGGRYGGFVAYGPYGDDPRQPSIPPMPAAWQQPASGPPMTPAPPQPYGQQVSGIPYPGMPQSVPPRQAVQPYGAPGPWTQGAGGAFDPLTGEPLSPKSKVVAGLLQIFLGQFGVGRFYTGHIGLAIAQIAVVWSWVGIFGCLGLLTFGFGLLFIPLILLWPLIDGIVLLVGRQRDSDGYLLRS</sequence>
<comment type="subcellular location">
    <subcellularLocation>
        <location evidence="1">Membrane</location>
        <topology evidence="1">Multi-pass membrane protein</topology>
    </subcellularLocation>
</comment>